<dbReference type="InterPro" id="IPR042832">
    <property type="entry name" value="PHLA1/2/3"/>
</dbReference>
<dbReference type="GO" id="GO:0016020">
    <property type="term" value="C:membrane"/>
    <property type="evidence" value="ECO:0007669"/>
    <property type="project" value="UniProtKB-SubCell"/>
</dbReference>
<evidence type="ECO:0000256" key="3">
    <source>
        <dbReference type="ARBA" id="ARBA00022490"/>
    </source>
</evidence>
<keyword evidence="3" id="KW-0963">Cytoplasm</keyword>
<evidence type="ECO:0000256" key="5">
    <source>
        <dbReference type="ARBA" id="ARBA00037121"/>
    </source>
</evidence>
<dbReference type="SMART" id="SM00233">
    <property type="entry name" value="PH"/>
    <property type="match status" value="1"/>
</dbReference>
<comment type="similarity">
    <text evidence="6">Belongs to the PHLDA2 family.</text>
</comment>
<dbReference type="AlphaFoldDB" id="F6RGA9"/>
<evidence type="ECO:0000256" key="6">
    <source>
        <dbReference type="ARBA" id="ARBA00038385"/>
    </source>
</evidence>
<dbReference type="InParanoid" id="F6RGA9"/>
<dbReference type="FunCoup" id="F6RGA9">
    <property type="interactions" value="140"/>
</dbReference>
<dbReference type="GO" id="GO:0005737">
    <property type="term" value="C:cytoplasm"/>
    <property type="evidence" value="ECO:0007669"/>
    <property type="project" value="UniProtKB-SubCell"/>
</dbReference>
<evidence type="ECO:0000259" key="10">
    <source>
        <dbReference type="SMART" id="SM00233"/>
    </source>
</evidence>
<dbReference type="STRING" id="9258.ENSOANP00000016993"/>
<dbReference type="Ensembl" id="ENSOANT00000016996.2">
    <property type="protein sequence ID" value="ENSOANP00000016993.2"/>
    <property type="gene ID" value="ENSOANG00000010715.2"/>
</dbReference>
<reference evidence="11" key="2">
    <citation type="submission" date="2025-08" db="UniProtKB">
        <authorList>
            <consortium name="Ensembl"/>
        </authorList>
    </citation>
    <scope>IDENTIFICATION</scope>
    <source>
        <strain evidence="11">Glennie</strain>
    </source>
</reference>
<evidence type="ECO:0000313" key="11">
    <source>
        <dbReference type="Ensembl" id="ENSOANP00000016993.2"/>
    </source>
</evidence>
<dbReference type="CDD" id="cd00821">
    <property type="entry name" value="PH"/>
    <property type="match status" value="1"/>
</dbReference>
<keyword evidence="4" id="KW-0472">Membrane</keyword>
<evidence type="ECO:0000256" key="9">
    <source>
        <dbReference type="SAM" id="MobiDB-lite"/>
    </source>
</evidence>
<dbReference type="Bgee" id="ENSOANG00000010715">
    <property type="expression patterns" value="Expressed in adult mammalian kidney and 3 other cell types or tissues"/>
</dbReference>
<dbReference type="eggNOG" id="ENOG502RXZA">
    <property type="taxonomic scope" value="Eukaryota"/>
</dbReference>
<evidence type="ECO:0000256" key="4">
    <source>
        <dbReference type="ARBA" id="ARBA00023136"/>
    </source>
</evidence>
<dbReference type="Proteomes" id="UP000002279">
    <property type="component" value="Chromosome 3"/>
</dbReference>
<dbReference type="Gene3D" id="2.30.29.30">
    <property type="entry name" value="Pleckstrin-homology domain (PH domain)/Phosphotyrosine-binding domain (PTB)"/>
    <property type="match status" value="1"/>
</dbReference>
<accession>F6RGA9</accession>
<dbReference type="HOGENOM" id="CLU_062639_1_0_1"/>
<evidence type="ECO:0000256" key="2">
    <source>
        <dbReference type="ARBA" id="ARBA00004496"/>
    </source>
</evidence>
<dbReference type="PANTHER" id="PTHR15478">
    <property type="entry name" value="PLECKSTRIN HOMOLOGY-LIKE DOMAIN, PQ-RICH PROTEIN"/>
    <property type="match status" value="1"/>
</dbReference>
<evidence type="ECO:0000256" key="8">
    <source>
        <dbReference type="ARBA" id="ARBA00041856"/>
    </source>
</evidence>
<name>F6RGA9_ORNAN</name>
<reference evidence="11 12" key="1">
    <citation type="journal article" date="2008" name="Nature">
        <title>Genome analysis of the platypus reveals unique signatures of evolution.</title>
        <authorList>
            <person name="Warren W.C."/>
            <person name="Hillier L.W."/>
            <person name="Marshall Graves J.A."/>
            <person name="Birney E."/>
            <person name="Ponting C.P."/>
            <person name="Grutzner F."/>
            <person name="Belov K."/>
            <person name="Miller W."/>
            <person name="Clarke L."/>
            <person name="Chinwalla A.T."/>
            <person name="Yang S.P."/>
            <person name="Heger A."/>
            <person name="Locke D.P."/>
            <person name="Miethke P."/>
            <person name="Waters P.D."/>
            <person name="Veyrunes F."/>
            <person name="Fulton L."/>
            <person name="Fulton B."/>
            <person name="Graves T."/>
            <person name="Wallis J."/>
            <person name="Puente X.S."/>
            <person name="Lopez-Otin C."/>
            <person name="Ordonez G.R."/>
            <person name="Eichler E.E."/>
            <person name="Chen L."/>
            <person name="Cheng Z."/>
            <person name="Deakin J.E."/>
            <person name="Alsop A."/>
            <person name="Thompson K."/>
            <person name="Kirby P."/>
            <person name="Papenfuss A.T."/>
            <person name="Wakefield M.J."/>
            <person name="Olender T."/>
            <person name="Lancet D."/>
            <person name="Huttley G.A."/>
            <person name="Smit A.F."/>
            <person name="Pask A."/>
            <person name="Temple-Smith P."/>
            <person name="Batzer M.A."/>
            <person name="Walker J.A."/>
            <person name="Konkel M.K."/>
            <person name="Harris R.S."/>
            <person name="Whittington C.M."/>
            <person name="Wong E.S."/>
            <person name="Gemmell N.J."/>
            <person name="Buschiazzo E."/>
            <person name="Vargas Jentzsch I.M."/>
            <person name="Merkel A."/>
            <person name="Schmitz J."/>
            <person name="Zemann A."/>
            <person name="Churakov G."/>
            <person name="Kriegs J.O."/>
            <person name="Brosius J."/>
            <person name="Murchison E.P."/>
            <person name="Sachidanandam R."/>
            <person name="Smith C."/>
            <person name="Hannon G.J."/>
            <person name="Tsend-Ayush E."/>
            <person name="McMillan D."/>
            <person name="Attenborough R."/>
            <person name="Rens W."/>
            <person name="Ferguson-Smith M."/>
            <person name="Lefevre C.M."/>
            <person name="Sharp J.A."/>
            <person name="Nicholas K.R."/>
            <person name="Ray D.A."/>
            <person name="Kube M."/>
            <person name="Reinhardt R."/>
            <person name="Pringle T.H."/>
            <person name="Taylor J."/>
            <person name="Jones R.C."/>
            <person name="Nixon B."/>
            <person name="Dacheux J.L."/>
            <person name="Niwa H."/>
            <person name="Sekita Y."/>
            <person name="Huang X."/>
            <person name="Stark A."/>
            <person name="Kheradpour P."/>
            <person name="Kellis M."/>
            <person name="Flicek P."/>
            <person name="Chen Y."/>
            <person name="Webber C."/>
            <person name="Hardison R."/>
            <person name="Nelson J."/>
            <person name="Hallsworth-Pepin K."/>
            <person name="Delehaunty K."/>
            <person name="Markovic C."/>
            <person name="Minx P."/>
            <person name="Feng Y."/>
            <person name="Kremitzki C."/>
            <person name="Mitreva M."/>
            <person name="Glasscock J."/>
            <person name="Wylie T."/>
            <person name="Wohldmann P."/>
            <person name="Thiru P."/>
            <person name="Nhan M.N."/>
            <person name="Pohl C.S."/>
            <person name="Smith S.M."/>
            <person name="Hou S."/>
            <person name="Nefedov M."/>
            <person name="de Jong P.J."/>
            <person name="Renfree M.B."/>
            <person name="Mardis E.R."/>
            <person name="Wilson R.K."/>
        </authorList>
    </citation>
    <scope>NUCLEOTIDE SEQUENCE [LARGE SCALE GENOMIC DNA]</scope>
    <source>
        <strain evidence="11 12">Glennie</strain>
    </source>
</reference>
<gene>
    <name evidence="11" type="primary">PHLDA2</name>
</gene>
<proteinExistence type="inferred from homology"/>
<feature type="domain" description="PH" evidence="10">
    <location>
        <begin position="5"/>
        <end position="101"/>
    </location>
</feature>
<evidence type="ECO:0000256" key="7">
    <source>
        <dbReference type="ARBA" id="ARBA00040374"/>
    </source>
</evidence>
<feature type="region of interest" description="Disordered" evidence="9">
    <location>
        <begin position="114"/>
        <end position="152"/>
    </location>
</feature>
<dbReference type="OMA" id="CWHAEIT"/>
<comment type="function">
    <text evidence="5">Plays a role in regulating placenta growth. May act via its PH domain that competes with other PH domain-containing proteins, thereby preventing their binding to membrane lipids.</text>
</comment>
<dbReference type="SUPFAM" id="SSF50729">
    <property type="entry name" value="PH domain-like"/>
    <property type="match status" value="1"/>
</dbReference>
<dbReference type="PANTHER" id="PTHR15478:SF8">
    <property type="entry name" value="PLECKSTRIN HOMOLOGY-LIKE DOMAIN FAMILY A MEMBER 2"/>
    <property type="match status" value="1"/>
</dbReference>
<dbReference type="GO" id="GO:0043065">
    <property type="term" value="P:positive regulation of apoptotic process"/>
    <property type="evidence" value="ECO:0007669"/>
    <property type="project" value="InterPro"/>
</dbReference>
<organism evidence="11 12">
    <name type="scientific">Ornithorhynchus anatinus</name>
    <name type="common">Duckbill platypus</name>
    <dbReference type="NCBI Taxonomy" id="9258"/>
    <lineage>
        <taxon>Eukaryota</taxon>
        <taxon>Metazoa</taxon>
        <taxon>Chordata</taxon>
        <taxon>Craniata</taxon>
        <taxon>Vertebrata</taxon>
        <taxon>Euteleostomi</taxon>
        <taxon>Mammalia</taxon>
        <taxon>Monotremata</taxon>
        <taxon>Ornithorhynchidae</taxon>
        <taxon>Ornithorhynchus</taxon>
    </lineage>
</organism>
<evidence type="ECO:0000256" key="1">
    <source>
        <dbReference type="ARBA" id="ARBA00004170"/>
    </source>
</evidence>
<evidence type="ECO:0000313" key="12">
    <source>
        <dbReference type="Proteomes" id="UP000002279"/>
    </source>
</evidence>
<comment type="subcellular location">
    <subcellularLocation>
        <location evidence="2">Cytoplasm</location>
    </subcellularLocation>
    <subcellularLocation>
        <location evidence="1">Membrane</location>
        <topology evidence="1">Peripheral membrane protein</topology>
    </subcellularLocation>
</comment>
<sequence length="152" mass="17065">NPAEVIRAGELEKRSASLFQLWKKKLVVLTRDSLSLLPEGAGPGRRPKELSFQSILKLDCVERTDKYVYFTIVTTDRKELDFRCADSSSWNSSIALALIAFQNQRAVETFRSPAEWRGPGLEPTTSDSRARALATKPRCQPGRPLTSPRSEE</sequence>
<protein>
    <recommendedName>
        <fullName evidence="7">Pleckstrin homology-like domain family A member 2</fullName>
    </recommendedName>
    <alternativeName>
        <fullName evidence="8">Imprinted in placenta and liver protein</fullName>
    </alternativeName>
</protein>
<dbReference type="InterPro" id="IPR011993">
    <property type="entry name" value="PH-like_dom_sf"/>
</dbReference>
<reference evidence="11" key="3">
    <citation type="submission" date="2025-09" db="UniProtKB">
        <authorList>
            <consortium name="Ensembl"/>
        </authorList>
    </citation>
    <scope>IDENTIFICATION</scope>
    <source>
        <strain evidence="11">Glennie</strain>
    </source>
</reference>
<dbReference type="InterPro" id="IPR001849">
    <property type="entry name" value="PH_domain"/>
</dbReference>
<keyword evidence="12" id="KW-1185">Reference proteome</keyword>
<dbReference type="GO" id="GO:1901981">
    <property type="term" value="F:phosphatidylinositol phosphate binding"/>
    <property type="evidence" value="ECO:0007669"/>
    <property type="project" value="InterPro"/>
</dbReference>
<dbReference type="GeneTree" id="ENSGT00440000039564"/>